<name>A0A5B8M387_9MICO</name>
<keyword evidence="4" id="KW-1185">Reference proteome</keyword>
<dbReference type="Gene3D" id="3.40.50.1820">
    <property type="entry name" value="alpha/beta hydrolase"/>
    <property type="match status" value="1"/>
</dbReference>
<dbReference type="PANTHER" id="PTHR48081:SF8">
    <property type="entry name" value="ALPHA_BETA HYDROLASE FOLD-3 DOMAIN-CONTAINING PROTEIN-RELATED"/>
    <property type="match status" value="1"/>
</dbReference>
<evidence type="ECO:0000259" key="2">
    <source>
        <dbReference type="Pfam" id="PF07859"/>
    </source>
</evidence>
<evidence type="ECO:0000313" key="4">
    <source>
        <dbReference type="Proteomes" id="UP000320216"/>
    </source>
</evidence>
<dbReference type="EMBL" id="CP042305">
    <property type="protein sequence ID" value="QDZ14621.1"/>
    <property type="molecule type" value="Genomic_DNA"/>
</dbReference>
<proteinExistence type="predicted"/>
<feature type="domain" description="Alpha/beta hydrolase fold-3" evidence="2">
    <location>
        <begin position="94"/>
        <end position="301"/>
    </location>
</feature>
<dbReference type="Pfam" id="PF07859">
    <property type="entry name" value="Abhydrolase_3"/>
    <property type="match status" value="1"/>
</dbReference>
<dbReference type="Proteomes" id="UP000320216">
    <property type="component" value="Chromosome"/>
</dbReference>
<dbReference type="PANTHER" id="PTHR48081">
    <property type="entry name" value="AB HYDROLASE SUPERFAMILY PROTEIN C4A8.06C"/>
    <property type="match status" value="1"/>
</dbReference>
<dbReference type="InterPro" id="IPR029058">
    <property type="entry name" value="AB_hydrolase_fold"/>
</dbReference>
<reference evidence="3 4" key="1">
    <citation type="submission" date="2019-07" db="EMBL/GenBank/DDBJ databases">
        <title>Full genome sequence of Humibacter sp. WJ7-1.</title>
        <authorList>
            <person name="Im W.-T."/>
        </authorList>
    </citation>
    <scope>NUCLEOTIDE SEQUENCE [LARGE SCALE GENOMIC DNA]</scope>
    <source>
        <strain evidence="3 4">WJ7-1</strain>
    </source>
</reference>
<protein>
    <submittedName>
        <fullName evidence="3">Alpha/beta hydrolase</fullName>
    </submittedName>
</protein>
<organism evidence="3 4">
    <name type="scientific">Humibacter ginsenosidimutans</name>
    <dbReference type="NCBI Taxonomy" id="2599293"/>
    <lineage>
        <taxon>Bacteria</taxon>
        <taxon>Bacillati</taxon>
        <taxon>Actinomycetota</taxon>
        <taxon>Actinomycetes</taxon>
        <taxon>Micrococcales</taxon>
        <taxon>Microbacteriaceae</taxon>
        <taxon>Humibacter</taxon>
    </lineage>
</organism>
<accession>A0A5B8M387</accession>
<evidence type="ECO:0000313" key="3">
    <source>
        <dbReference type="EMBL" id="QDZ14621.1"/>
    </source>
</evidence>
<dbReference type="SUPFAM" id="SSF53474">
    <property type="entry name" value="alpha/beta-Hydrolases"/>
    <property type="match status" value="1"/>
</dbReference>
<dbReference type="GO" id="GO:0016787">
    <property type="term" value="F:hydrolase activity"/>
    <property type="evidence" value="ECO:0007669"/>
    <property type="project" value="UniProtKB-KW"/>
</dbReference>
<dbReference type="OrthoDB" id="9803828at2"/>
<gene>
    <name evidence="3" type="ORF">FPZ11_07520</name>
</gene>
<sequence length="327" mass="34940">MSTPIAVGHPQHTPVPFDPQVQAVLDAMPQMPPMTRETLRGGPEFAFPGHDAIIGARAIDWEDRVIPGPAGAPDLEVTIYRPRGHEGEVLPAVYNIHGGGMIVGHRNWEAGRVIDIVDELGVVGVNVEYRLAPENPYPAGVEDCYAGFVWLAENAAELGVDPERIVVMGGSAGGGFSAAVALIARDRKGPSMAGQLLLCPMLDNTNSTVASLQYDGIGTWQRDANLLAWSCVLGEAAYSEDAPAYAAPSRATDLANLPPAFIEVGASEMFRDEDVDYATRIWATGGQAELHVWAGGSHGFDMYVPESELTKAALAARFSWLRRVLGV</sequence>
<dbReference type="InterPro" id="IPR013094">
    <property type="entry name" value="AB_hydrolase_3"/>
</dbReference>
<dbReference type="KEGG" id="huw:FPZ11_07520"/>
<dbReference type="InterPro" id="IPR050300">
    <property type="entry name" value="GDXG_lipolytic_enzyme"/>
</dbReference>
<dbReference type="AlphaFoldDB" id="A0A5B8M387"/>
<keyword evidence="1 3" id="KW-0378">Hydrolase</keyword>
<evidence type="ECO:0000256" key="1">
    <source>
        <dbReference type="ARBA" id="ARBA00022801"/>
    </source>
</evidence>
<dbReference type="RefSeq" id="WP_146319703.1">
    <property type="nucleotide sequence ID" value="NZ_CP042305.1"/>
</dbReference>